<dbReference type="EMBL" id="BKCP01005028">
    <property type="protein sequence ID" value="GER35827.1"/>
    <property type="molecule type" value="Genomic_DNA"/>
</dbReference>
<evidence type="ECO:0000313" key="2">
    <source>
        <dbReference type="Proteomes" id="UP000325081"/>
    </source>
</evidence>
<organism evidence="1 2">
    <name type="scientific">Striga asiatica</name>
    <name type="common">Asiatic witchweed</name>
    <name type="synonym">Buchnera asiatica</name>
    <dbReference type="NCBI Taxonomy" id="4170"/>
    <lineage>
        <taxon>Eukaryota</taxon>
        <taxon>Viridiplantae</taxon>
        <taxon>Streptophyta</taxon>
        <taxon>Embryophyta</taxon>
        <taxon>Tracheophyta</taxon>
        <taxon>Spermatophyta</taxon>
        <taxon>Magnoliopsida</taxon>
        <taxon>eudicotyledons</taxon>
        <taxon>Gunneridae</taxon>
        <taxon>Pentapetalae</taxon>
        <taxon>asterids</taxon>
        <taxon>lamiids</taxon>
        <taxon>Lamiales</taxon>
        <taxon>Orobanchaceae</taxon>
        <taxon>Buchnereae</taxon>
        <taxon>Striga</taxon>
    </lineage>
</organism>
<comment type="caution">
    <text evidence="1">The sequence shown here is derived from an EMBL/GenBank/DDBJ whole genome shotgun (WGS) entry which is preliminary data.</text>
</comment>
<protein>
    <submittedName>
        <fullName evidence="1">Glucose-6-phosphate dehydrogenase 5</fullName>
    </submittedName>
</protein>
<name>A0A5A7PUL6_STRAF</name>
<evidence type="ECO:0000313" key="1">
    <source>
        <dbReference type="EMBL" id="GER35827.1"/>
    </source>
</evidence>
<dbReference type="AlphaFoldDB" id="A0A5A7PUL6"/>
<dbReference type="Proteomes" id="UP000325081">
    <property type="component" value="Unassembled WGS sequence"/>
</dbReference>
<reference evidence="2" key="1">
    <citation type="journal article" date="2019" name="Curr. Biol.">
        <title>Genome Sequence of Striga asiatica Provides Insight into the Evolution of Plant Parasitism.</title>
        <authorList>
            <person name="Yoshida S."/>
            <person name="Kim S."/>
            <person name="Wafula E.K."/>
            <person name="Tanskanen J."/>
            <person name="Kim Y.M."/>
            <person name="Honaas L."/>
            <person name="Yang Z."/>
            <person name="Spallek T."/>
            <person name="Conn C.E."/>
            <person name="Ichihashi Y."/>
            <person name="Cheong K."/>
            <person name="Cui S."/>
            <person name="Der J.P."/>
            <person name="Gundlach H."/>
            <person name="Jiao Y."/>
            <person name="Hori C."/>
            <person name="Ishida J.K."/>
            <person name="Kasahara H."/>
            <person name="Kiba T."/>
            <person name="Kim M.S."/>
            <person name="Koo N."/>
            <person name="Laohavisit A."/>
            <person name="Lee Y.H."/>
            <person name="Lumba S."/>
            <person name="McCourt P."/>
            <person name="Mortimer J.C."/>
            <person name="Mutuku J.M."/>
            <person name="Nomura T."/>
            <person name="Sasaki-Sekimoto Y."/>
            <person name="Seto Y."/>
            <person name="Wang Y."/>
            <person name="Wakatake T."/>
            <person name="Sakakibara H."/>
            <person name="Demura T."/>
            <person name="Yamaguchi S."/>
            <person name="Yoneyama K."/>
            <person name="Manabe R.I."/>
            <person name="Nelson D.C."/>
            <person name="Schulman A.H."/>
            <person name="Timko M.P."/>
            <person name="dePamphilis C.W."/>
            <person name="Choi D."/>
            <person name="Shirasu K."/>
        </authorList>
    </citation>
    <scope>NUCLEOTIDE SEQUENCE [LARGE SCALE GENOMIC DNA]</scope>
    <source>
        <strain evidence="2">cv. UVA1</strain>
    </source>
</reference>
<proteinExistence type="predicted"/>
<gene>
    <name evidence="1" type="ORF">STAS_12135</name>
</gene>
<keyword evidence="2" id="KW-1185">Reference proteome</keyword>
<accession>A0A5A7PUL6</accession>
<sequence length="350" mass="40324">MWRPPVLRRSRRTAKQSGFRSIKWWWSGEGEGRRFQLESSRAPNRESRPAFASVVAVVSKMRPLTLNLTRSLWGPMLDVFGMRKKGGTEEKGGINSEFGDFKYSSGNCVVCRLGMELSYSIKGFQTRSIQLNALQSEVKQLNVRKRLTEDHVAKSRNKARMYTNTKRRSNKLIEKEQGSVPGRAKPTDRYPDKTMNTPVKEVKVSEIGLKEKEKKEKIGSEKHICINWSARWTPVHGVVLWEVSNHLSHVELLTTTRRSRRDHRVVQVTECRCHRVALLRSYECLWVASPRRTRNDWGYCRWRMVASSVSSLVAPRATGDVVGDGGRWWRCTKSFVVVEQLTGLNIYLSR</sequence>